<evidence type="ECO:0000313" key="2">
    <source>
        <dbReference type="EMBL" id="KAH0959315.1"/>
    </source>
</evidence>
<reference evidence="2" key="1">
    <citation type="submission" date="2021-09" db="EMBL/GenBank/DDBJ databases">
        <title>A high-quality genome of the endoparasitic fungus Hirsutella rhossiliensis with a comparison of Hirsutella genomes reveals transposable elements contributing to genome size variation.</title>
        <authorList>
            <person name="Lin R."/>
            <person name="Jiao Y."/>
            <person name="Sun X."/>
            <person name="Ling J."/>
            <person name="Xie B."/>
            <person name="Cheng X."/>
        </authorList>
    </citation>
    <scope>NUCLEOTIDE SEQUENCE</scope>
    <source>
        <strain evidence="2">HR02</strain>
    </source>
</reference>
<dbReference type="Proteomes" id="UP000824596">
    <property type="component" value="Unassembled WGS sequence"/>
</dbReference>
<proteinExistence type="predicted"/>
<gene>
    <name evidence="2" type="ORF">HRG_09776</name>
</gene>
<feature type="compositionally biased region" description="Basic residues" evidence="1">
    <location>
        <begin position="183"/>
        <end position="198"/>
    </location>
</feature>
<keyword evidence="3" id="KW-1185">Reference proteome</keyword>
<protein>
    <submittedName>
        <fullName evidence="2">Transposase</fullName>
    </submittedName>
</protein>
<dbReference type="AlphaFoldDB" id="A0A9P8SFD2"/>
<dbReference type="EMBL" id="JAIZPD010000013">
    <property type="protein sequence ID" value="KAH0959315.1"/>
    <property type="molecule type" value="Genomic_DNA"/>
</dbReference>
<dbReference type="OrthoDB" id="4948765at2759"/>
<accession>A0A9P8SFD2</accession>
<evidence type="ECO:0000313" key="3">
    <source>
        <dbReference type="Proteomes" id="UP000824596"/>
    </source>
</evidence>
<dbReference type="GeneID" id="68358905"/>
<feature type="region of interest" description="Disordered" evidence="1">
    <location>
        <begin position="134"/>
        <end position="199"/>
    </location>
</feature>
<comment type="caution">
    <text evidence="2">The sequence shown here is derived from an EMBL/GenBank/DDBJ whole genome shotgun (WGS) entry which is preliminary data.</text>
</comment>
<evidence type="ECO:0000256" key="1">
    <source>
        <dbReference type="SAM" id="MobiDB-lite"/>
    </source>
</evidence>
<name>A0A9P8SFD2_9HYPO</name>
<dbReference type="RefSeq" id="XP_044716828.1">
    <property type="nucleotide sequence ID" value="XM_044868247.1"/>
</dbReference>
<organism evidence="2 3">
    <name type="scientific">Hirsutella rhossiliensis</name>
    <dbReference type="NCBI Taxonomy" id="111463"/>
    <lineage>
        <taxon>Eukaryota</taxon>
        <taxon>Fungi</taxon>
        <taxon>Dikarya</taxon>
        <taxon>Ascomycota</taxon>
        <taxon>Pezizomycotina</taxon>
        <taxon>Sordariomycetes</taxon>
        <taxon>Hypocreomycetidae</taxon>
        <taxon>Hypocreales</taxon>
        <taxon>Ophiocordycipitaceae</taxon>
        <taxon>Hirsutella</taxon>
    </lineage>
</organism>
<sequence length="286" mass="31718">MLGITCKEVPIEAHWSIGKVERYHGPLRRAFEIMYAELSSQADADSILQMAVKAVNDTAGPDGLVPTLLVFGAYPRITADSPPNPSVIRRGEVVRKAMKELRKFMANRDVKEALGTRNGPTTIDVLNLKLQSEPYYKDDNSPAAPGTDEQPRKRGRPLRSTNAPAAQTTEPAAQTAVKPPTGPRKRGRPPGSKNKKHSLYNAQTFLQKREMDDIALAIKLRDDGVITTPGAPFEQSDQKINDLIGRGVFTFELFDPTKHRGTRIFKSRLVREVKGKYIKPYESLAS</sequence>
<feature type="compositionally biased region" description="Low complexity" evidence="1">
    <location>
        <begin position="163"/>
        <end position="179"/>
    </location>
</feature>